<dbReference type="AlphaFoldDB" id="A0A9P9DG33"/>
<dbReference type="Pfam" id="PF12697">
    <property type="entry name" value="Abhydrolase_6"/>
    <property type="match status" value="1"/>
</dbReference>
<dbReference type="InterPro" id="IPR050266">
    <property type="entry name" value="AB_hydrolase_sf"/>
</dbReference>
<dbReference type="Gene3D" id="3.40.50.1820">
    <property type="entry name" value="alpha/beta hydrolase"/>
    <property type="match status" value="1"/>
</dbReference>
<protein>
    <submittedName>
        <fullName evidence="2">Alpha/Beta hydrolase protein</fullName>
    </submittedName>
</protein>
<dbReference type="InterPro" id="IPR000073">
    <property type="entry name" value="AB_hydrolase_1"/>
</dbReference>
<dbReference type="Proteomes" id="UP000700596">
    <property type="component" value="Unassembled WGS sequence"/>
</dbReference>
<dbReference type="EMBL" id="JAGMWT010000011">
    <property type="protein sequence ID" value="KAH7119925.1"/>
    <property type="molecule type" value="Genomic_DNA"/>
</dbReference>
<organism evidence="2 3">
    <name type="scientific">Dendryphion nanum</name>
    <dbReference type="NCBI Taxonomy" id="256645"/>
    <lineage>
        <taxon>Eukaryota</taxon>
        <taxon>Fungi</taxon>
        <taxon>Dikarya</taxon>
        <taxon>Ascomycota</taxon>
        <taxon>Pezizomycotina</taxon>
        <taxon>Dothideomycetes</taxon>
        <taxon>Pleosporomycetidae</taxon>
        <taxon>Pleosporales</taxon>
        <taxon>Torulaceae</taxon>
        <taxon>Dendryphion</taxon>
    </lineage>
</organism>
<keyword evidence="3" id="KW-1185">Reference proteome</keyword>
<name>A0A9P9DG33_9PLEO</name>
<gene>
    <name evidence="2" type="ORF">B0J11DRAFT_590961</name>
</gene>
<comment type="caution">
    <text evidence="2">The sequence shown here is derived from an EMBL/GenBank/DDBJ whole genome shotgun (WGS) entry which is preliminary data.</text>
</comment>
<dbReference type="SUPFAM" id="SSF53474">
    <property type="entry name" value="alpha/beta-Hydrolases"/>
    <property type="match status" value="1"/>
</dbReference>
<feature type="domain" description="AB hydrolase-1" evidence="1">
    <location>
        <begin position="25"/>
        <end position="256"/>
    </location>
</feature>
<accession>A0A9P9DG33</accession>
<dbReference type="OrthoDB" id="408373at2759"/>
<dbReference type="PRINTS" id="PR00111">
    <property type="entry name" value="ABHYDROLASE"/>
</dbReference>
<dbReference type="PANTHER" id="PTHR43798">
    <property type="entry name" value="MONOACYLGLYCEROL LIPASE"/>
    <property type="match status" value="1"/>
</dbReference>
<reference evidence="2" key="1">
    <citation type="journal article" date="2021" name="Nat. Commun.">
        <title>Genetic determinants of endophytism in the Arabidopsis root mycobiome.</title>
        <authorList>
            <person name="Mesny F."/>
            <person name="Miyauchi S."/>
            <person name="Thiergart T."/>
            <person name="Pickel B."/>
            <person name="Atanasova L."/>
            <person name="Karlsson M."/>
            <person name="Huettel B."/>
            <person name="Barry K.W."/>
            <person name="Haridas S."/>
            <person name="Chen C."/>
            <person name="Bauer D."/>
            <person name="Andreopoulos W."/>
            <person name="Pangilinan J."/>
            <person name="LaButti K."/>
            <person name="Riley R."/>
            <person name="Lipzen A."/>
            <person name="Clum A."/>
            <person name="Drula E."/>
            <person name="Henrissat B."/>
            <person name="Kohler A."/>
            <person name="Grigoriev I.V."/>
            <person name="Martin F.M."/>
            <person name="Hacquard S."/>
        </authorList>
    </citation>
    <scope>NUCLEOTIDE SEQUENCE</scope>
    <source>
        <strain evidence="2">MPI-CAGE-CH-0243</strain>
    </source>
</reference>
<sequence>MPFFSPSESLSIFYTTTGSPSNPPVLLIHGWGCDSHDWSWQIPFLSKTYYVIAHDSRGHGRSSASESIELSGEAFVADAVSLLRHLGIEKDVLVVGHSMGGVIASALAVMEEGLVKGLVLVEPAYIYPGAVYDALHESRKGLDVMDWASASYETLFTDAVLDWMRTWYLRRLQSTPKYVISGCMDGFYIREEGIGRFENHKLLVAKRTIPKLVVVANTQSVDKEKEIGLGKLDELIFMEGGGHWLHQAKSEEFNAAITKWLERING</sequence>
<dbReference type="InterPro" id="IPR029058">
    <property type="entry name" value="AB_hydrolase_fold"/>
</dbReference>
<evidence type="ECO:0000313" key="2">
    <source>
        <dbReference type="EMBL" id="KAH7119925.1"/>
    </source>
</evidence>
<evidence type="ECO:0000259" key="1">
    <source>
        <dbReference type="Pfam" id="PF12697"/>
    </source>
</evidence>
<dbReference type="GO" id="GO:0016787">
    <property type="term" value="F:hydrolase activity"/>
    <property type="evidence" value="ECO:0007669"/>
    <property type="project" value="UniProtKB-KW"/>
</dbReference>
<proteinExistence type="predicted"/>
<evidence type="ECO:0000313" key="3">
    <source>
        <dbReference type="Proteomes" id="UP000700596"/>
    </source>
</evidence>
<keyword evidence="2" id="KW-0378">Hydrolase</keyword>